<keyword evidence="2" id="KW-0812">Transmembrane</keyword>
<feature type="compositionally biased region" description="Low complexity" evidence="1">
    <location>
        <begin position="21"/>
        <end position="31"/>
    </location>
</feature>
<keyword evidence="2" id="KW-0472">Membrane</keyword>
<reference evidence="3 4" key="2">
    <citation type="submission" date="2018-11" db="EMBL/GenBank/DDBJ databases">
        <authorList>
            <consortium name="Pathogen Informatics"/>
        </authorList>
    </citation>
    <scope>NUCLEOTIDE SEQUENCE [LARGE SCALE GENOMIC DNA]</scope>
    <source>
        <strain evidence="3 4">Egypt</strain>
    </source>
</reference>
<sequence>MPKFVKSSDLRRNDTIYEYSISSEESGVTSSPFPDKEAASDREVKPVPLCLKSDSLRVNTDEQPIVPARLTKVRLNSVAEESIHTPPSDYHSSSLSTISSVTEFSHEHGEPFESASPEAHLSKLKSIHRKVKRRKQWRYLLRVIHFIVTKILVLVLLIASLILLLCGYFLVVHYLLVSGCIILLAAIGFQVQLCFAERTGPNKFNPMSVPFSIPAEDLTQMDPELVKERSQCGPEMQNQLETPLPRSSDASRNVVSFSDLQAKRLSLALARVANSALQVPRYTDGESTGVLRLARRLTMASSAIGIATHDPSLTGSSWLTGNQIRHGVRRSLAWNATGASRFYEQNYD</sequence>
<accession>A0A183A8U5</accession>
<gene>
    <name evidence="3" type="ORF">ECPE_LOCUS3380</name>
</gene>
<proteinExistence type="predicted"/>
<feature type="transmembrane region" description="Helical" evidence="2">
    <location>
        <begin position="171"/>
        <end position="195"/>
    </location>
</feature>
<dbReference type="EMBL" id="UZAN01040343">
    <property type="protein sequence ID" value="VDP69338.1"/>
    <property type="molecule type" value="Genomic_DNA"/>
</dbReference>
<evidence type="ECO:0000313" key="4">
    <source>
        <dbReference type="Proteomes" id="UP000272942"/>
    </source>
</evidence>
<reference evidence="5" key="1">
    <citation type="submission" date="2016-06" db="UniProtKB">
        <authorList>
            <consortium name="WormBaseParasite"/>
        </authorList>
    </citation>
    <scope>IDENTIFICATION</scope>
</reference>
<dbReference type="Proteomes" id="UP000272942">
    <property type="component" value="Unassembled WGS sequence"/>
</dbReference>
<name>A0A183A8U5_9TREM</name>
<evidence type="ECO:0000313" key="5">
    <source>
        <dbReference type="WBParaSite" id="ECPE_0000338301-mRNA-1"/>
    </source>
</evidence>
<feature type="region of interest" description="Disordered" evidence="1">
    <location>
        <begin position="21"/>
        <end position="45"/>
    </location>
</feature>
<keyword evidence="4" id="KW-1185">Reference proteome</keyword>
<feature type="transmembrane region" description="Helical" evidence="2">
    <location>
        <begin position="139"/>
        <end position="165"/>
    </location>
</feature>
<dbReference type="AlphaFoldDB" id="A0A183A8U5"/>
<protein>
    <submittedName>
        <fullName evidence="5">Transmembrane protein</fullName>
    </submittedName>
</protein>
<feature type="compositionally biased region" description="Basic and acidic residues" evidence="1">
    <location>
        <begin position="34"/>
        <end position="45"/>
    </location>
</feature>
<keyword evidence="2" id="KW-1133">Transmembrane helix</keyword>
<evidence type="ECO:0000256" key="2">
    <source>
        <dbReference type="SAM" id="Phobius"/>
    </source>
</evidence>
<dbReference type="WBParaSite" id="ECPE_0000338301-mRNA-1">
    <property type="protein sequence ID" value="ECPE_0000338301-mRNA-1"/>
    <property type="gene ID" value="ECPE_0000338301"/>
</dbReference>
<dbReference type="OrthoDB" id="6274601at2759"/>
<evidence type="ECO:0000313" key="3">
    <source>
        <dbReference type="EMBL" id="VDP69338.1"/>
    </source>
</evidence>
<evidence type="ECO:0000256" key="1">
    <source>
        <dbReference type="SAM" id="MobiDB-lite"/>
    </source>
</evidence>
<organism evidence="5">
    <name type="scientific">Echinostoma caproni</name>
    <dbReference type="NCBI Taxonomy" id="27848"/>
    <lineage>
        <taxon>Eukaryota</taxon>
        <taxon>Metazoa</taxon>
        <taxon>Spiralia</taxon>
        <taxon>Lophotrochozoa</taxon>
        <taxon>Platyhelminthes</taxon>
        <taxon>Trematoda</taxon>
        <taxon>Digenea</taxon>
        <taxon>Plagiorchiida</taxon>
        <taxon>Echinostomata</taxon>
        <taxon>Echinostomatoidea</taxon>
        <taxon>Echinostomatidae</taxon>
        <taxon>Echinostoma</taxon>
    </lineage>
</organism>